<accession>A0A9E6MWU8</accession>
<evidence type="ECO:0000256" key="9">
    <source>
        <dbReference type="ARBA" id="ARBA00022801"/>
    </source>
</evidence>
<dbReference type="CDD" id="cd09278">
    <property type="entry name" value="RNase_HI_prokaryote_like"/>
    <property type="match status" value="1"/>
</dbReference>
<gene>
    <name evidence="13" type="ORF">JZL65_01475</name>
</gene>
<comment type="subunit">
    <text evidence="4">Monomer.</text>
</comment>
<name>A0A9E6MWU8_9PROT</name>
<evidence type="ECO:0000256" key="1">
    <source>
        <dbReference type="ARBA" id="ARBA00000077"/>
    </source>
</evidence>
<dbReference type="InterPro" id="IPR012337">
    <property type="entry name" value="RNaseH-like_sf"/>
</dbReference>
<evidence type="ECO:0000256" key="6">
    <source>
        <dbReference type="ARBA" id="ARBA00022722"/>
    </source>
</evidence>
<dbReference type="InterPro" id="IPR022892">
    <property type="entry name" value="RNaseHI"/>
</dbReference>
<evidence type="ECO:0000256" key="4">
    <source>
        <dbReference type="ARBA" id="ARBA00011245"/>
    </source>
</evidence>
<dbReference type="InterPro" id="IPR050092">
    <property type="entry name" value="RNase_H"/>
</dbReference>
<evidence type="ECO:0000256" key="7">
    <source>
        <dbReference type="ARBA" id="ARBA00022723"/>
    </source>
</evidence>
<protein>
    <recommendedName>
        <fullName evidence="5">ribonuclease H</fullName>
        <ecNumber evidence="5">3.1.26.4</ecNumber>
    </recommendedName>
</protein>
<keyword evidence="9" id="KW-0378">Hydrolase</keyword>
<dbReference type="Pfam" id="PF00075">
    <property type="entry name" value="RNase_H"/>
    <property type="match status" value="1"/>
</dbReference>
<evidence type="ECO:0000256" key="11">
    <source>
        <dbReference type="SAM" id="MobiDB-lite"/>
    </source>
</evidence>
<keyword evidence="6" id="KW-0540">Nuclease</keyword>
<evidence type="ECO:0000256" key="5">
    <source>
        <dbReference type="ARBA" id="ARBA00012180"/>
    </source>
</evidence>
<comment type="catalytic activity">
    <reaction evidence="1">
        <text>Endonucleolytic cleavage to 5'-phosphomonoester.</text>
        <dbReference type="EC" id="3.1.26.4"/>
    </reaction>
</comment>
<organism evidence="13 14">
    <name type="scientific">Ferrovum myxofaciens</name>
    <dbReference type="NCBI Taxonomy" id="416213"/>
    <lineage>
        <taxon>Bacteria</taxon>
        <taxon>Pseudomonadati</taxon>
        <taxon>Pseudomonadota</taxon>
        <taxon>Betaproteobacteria</taxon>
        <taxon>Ferrovales</taxon>
        <taxon>Ferrovaceae</taxon>
        <taxon>Ferrovum</taxon>
    </lineage>
</organism>
<feature type="region of interest" description="Disordered" evidence="11">
    <location>
        <begin position="139"/>
        <end position="166"/>
    </location>
</feature>
<dbReference type="Proteomes" id="UP000683551">
    <property type="component" value="Chromosome"/>
</dbReference>
<dbReference type="InterPro" id="IPR036397">
    <property type="entry name" value="RNaseH_sf"/>
</dbReference>
<dbReference type="PANTHER" id="PTHR10642:SF26">
    <property type="entry name" value="RIBONUCLEASE H1"/>
    <property type="match status" value="1"/>
</dbReference>
<dbReference type="GO" id="GO:0004523">
    <property type="term" value="F:RNA-DNA hybrid ribonuclease activity"/>
    <property type="evidence" value="ECO:0007669"/>
    <property type="project" value="UniProtKB-EC"/>
</dbReference>
<evidence type="ECO:0000259" key="12">
    <source>
        <dbReference type="PROSITE" id="PS50879"/>
    </source>
</evidence>
<evidence type="ECO:0000313" key="13">
    <source>
        <dbReference type="EMBL" id="QWY77785.1"/>
    </source>
</evidence>
<evidence type="ECO:0000256" key="3">
    <source>
        <dbReference type="ARBA" id="ARBA00005300"/>
    </source>
</evidence>
<sequence>MTIKIYVDGACIGNPGPGGWGVYIPSLDPPLELYGSEPRSTNNRMEMQAAIEALRAMPDGADILILSDSKLLVKGMNEWMLGWINNGRLLPNSSNPVANVDLWKILLDESACRTVRWKWVKGHSGIHGNEVADRLANKGCKESGRTSQGNRGQTRQRKTIQWSKAI</sequence>
<dbReference type="RefSeq" id="WP_273202357.1">
    <property type="nucleotide sequence ID" value="NZ_CP053675.1"/>
</dbReference>
<evidence type="ECO:0000313" key="14">
    <source>
        <dbReference type="Proteomes" id="UP000683551"/>
    </source>
</evidence>
<dbReference type="PROSITE" id="PS50879">
    <property type="entry name" value="RNASE_H_1"/>
    <property type="match status" value="1"/>
</dbReference>
<comment type="similarity">
    <text evidence="3">Belongs to the RNase H family.</text>
</comment>
<feature type="domain" description="RNase H type-1" evidence="12">
    <location>
        <begin position="1"/>
        <end position="141"/>
    </location>
</feature>
<dbReference type="PANTHER" id="PTHR10642">
    <property type="entry name" value="RIBONUCLEASE H1"/>
    <property type="match status" value="1"/>
</dbReference>
<proteinExistence type="inferred from homology"/>
<keyword evidence="10" id="KW-0460">Magnesium</keyword>
<dbReference type="EC" id="3.1.26.4" evidence="5"/>
<dbReference type="AlphaFoldDB" id="A0A9E6MWU8"/>
<evidence type="ECO:0000256" key="2">
    <source>
        <dbReference type="ARBA" id="ARBA00001946"/>
    </source>
</evidence>
<dbReference type="GO" id="GO:0043137">
    <property type="term" value="P:DNA replication, removal of RNA primer"/>
    <property type="evidence" value="ECO:0007669"/>
    <property type="project" value="TreeGrafter"/>
</dbReference>
<dbReference type="EMBL" id="CP071137">
    <property type="protein sequence ID" value="QWY77785.1"/>
    <property type="molecule type" value="Genomic_DNA"/>
</dbReference>
<dbReference type="GO" id="GO:0046872">
    <property type="term" value="F:metal ion binding"/>
    <property type="evidence" value="ECO:0007669"/>
    <property type="project" value="UniProtKB-KW"/>
</dbReference>
<dbReference type="InterPro" id="IPR002156">
    <property type="entry name" value="RNaseH_domain"/>
</dbReference>
<evidence type="ECO:0000256" key="10">
    <source>
        <dbReference type="ARBA" id="ARBA00022842"/>
    </source>
</evidence>
<keyword evidence="7" id="KW-0479">Metal-binding</keyword>
<dbReference type="Gene3D" id="3.30.420.10">
    <property type="entry name" value="Ribonuclease H-like superfamily/Ribonuclease H"/>
    <property type="match status" value="1"/>
</dbReference>
<reference evidence="13" key="1">
    <citation type="submission" date="2021-02" db="EMBL/GenBank/DDBJ databases">
        <title>Comparative genomics of Ferrovum myxofaciens strains, predominant extremophile bacteria forming large biofilm stalactites in acid mine ecosystems.</title>
        <authorList>
            <person name="Burkartova K."/>
            <person name="Ridl J."/>
            <person name="Pajer P."/>
            <person name="Falteisek L."/>
        </authorList>
    </citation>
    <scope>NUCLEOTIDE SEQUENCE</scope>
    <source>
        <strain evidence="13">MI1III</strain>
    </source>
</reference>
<feature type="compositionally biased region" description="Polar residues" evidence="11">
    <location>
        <begin position="145"/>
        <end position="166"/>
    </location>
</feature>
<comment type="cofactor">
    <cofactor evidence="2">
        <name>Mg(2+)</name>
        <dbReference type="ChEBI" id="CHEBI:18420"/>
    </cofactor>
</comment>
<dbReference type="SUPFAM" id="SSF53098">
    <property type="entry name" value="Ribonuclease H-like"/>
    <property type="match status" value="1"/>
</dbReference>
<keyword evidence="8" id="KW-0255">Endonuclease</keyword>
<dbReference type="GO" id="GO:0003676">
    <property type="term" value="F:nucleic acid binding"/>
    <property type="evidence" value="ECO:0007669"/>
    <property type="project" value="InterPro"/>
</dbReference>
<evidence type="ECO:0000256" key="8">
    <source>
        <dbReference type="ARBA" id="ARBA00022759"/>
    </source>
</evidence>